<evidence type="ECO:0000313" key="2">
    <source>
        <dbReference type="Proteomes" id="UP000823941"/>
    </source>
</evidence>
<comment type="caution">
    <text evidence="1">The sequence shown here is derived from an EMBL/GenBank/DDBJ whole genome shotgun (WGS) entry which is preliminary data.</text>
</comment>
<dbReference type="EMBL" id="JAHIBW010000013">
    <property type="protein sequence ID" value="KAG7305685.1"/>
    <property type="molecule type" value="Genomic_DNA"/>
</dbReference>
<protein>
    <recommendedName>
        <fullName evidence="3">Secreted protein</fullName>
    </recommendedName>
</protein>
<dbReference type="Proteomes" id="UP000823941">
    <property type="component" value="Chromosome 13"/>
</dbReference>
<name>A0ABQ7QLM8_PLUXY</name>
<proteinExistence type="predicted"/>
<keyword evidence="2" id="KW-1185">Reference proteome</keyword>
<gene>
    <name evidence="1" type="ORF">JYU34_009793</name>
</gene>
<evidence type="ECO:0000313" key="1">
    <source>
        <dbReference type="EMBL" id="KAG7305685.1"/>
    </source>
</evidence>
<sequence length="245" mass="28667">MISLGRLIYIFITCNFIVFGTSKVVEYEGLFNSTLEAEISARLRHVCLQLSNALFYDRQFVKDIIWTGVYYWGDIMQYKCFNVKFIVPSAQVLQDTYFEMHDQLESPPMDWNVAELHMIFKDKYNTNEMILYTNPEKPRGQFDAVPRYKFQPIDGTPESAHTPTVDLRLQVLHTSSDRCKRVQFLFLLMCDVGVVLMTNVQGECPDMALIQEVTRSFSMPRGHWTCIDFVHEKKLDFTLLPEHYT</sequence>
<accession>A0ABQ7QLM8</accession>
<reference evidence="1 2" key="1">
    <citation type="submission" date="2021-06" db="EMBL/GenBank/DDBJ databases">
        <title>A haploid diamondback moth (Plutella xylostella L.) genome assembly resolves 31 chromosomes and identifies a diamide resistance mutation.</title>
        <authorList>
            <person name="Ward C.M."/>
            <person name="Perry K.D."/>
            <person name="Baker G."/>
            <person name="Powis K."/>
            <person name="Heckel D.G."/>
            <person name="Baxter S.W."/>
        </authorList>
    </citation>
    <scope>NUCLEOTIDE SEQUENCE [LARGE SCALE GENOMIC DNA]</scope>
    <source>
        <strain evidence="1 2">LV</strain>
        <tissue evidence="1">Single pupa</tissue>
    </source>
</reference>
<evidence type="ECO:0008006" key="3">
    <source>
        <dbReference type="Google" id="ProtNLM"/>
    </source>
</evidence>
<organism evidence="1 2">
    <name type="scientific">Plutella xylostella</name>
    <name type="common">Diamondback moth</name>
    <name type="synonym">Plutella maculipennis</name>
    <dbReference type="NCBI Taxonomy" id="51655"/>
    <lineage>
        <taxon>Eukaryota</taxon>
        <taxon>Metazoa</taxon>
        <taxon>Ecdysozoa</taxon>
        <taxon>Arthropoda</taxon>
        <taxon>Hexapoda</taxon>
        <taxon>Insecta</taxon>
        <taxon>Pterygota</taxon>
        <taxon>Neoptera</taxon>
        <taxon>Endopterygota</taxon>
        <taxon>Lepidoptera</taxon>
        <taxon>Glossata</taxon>
        <taxon>Ditrysia</taxon>
        <taxon>Yponomeutoidea</taxon>
        <taxon>Plutellidae</taxon>
        <taxon>Plutella</taxon>
    </lineage>
</organism>